<reference evidence="2 3" key="1">
    <citation type="submission" date="2019-02" db="EMBL/GenBank/DDBJ databases">
        <title>Deep-cultivation of Planctomycetes and their phenomic and genomic characterization uncovers novel biology.</title>
        <authorList>
            <person name="Wiegand S."/>
            <person name="Jogler M."/>
            <person name="Boedeker C."/>
            <person name="Pinto D."/>
            <person name="Vollmers J."/>
            <person name="Rivas-Marin E."/>
            <person name="Kohn T."/>
            <person name="Peeters S.H."/>
            <person name="Heuer A."/>
            <person name="Rast P."/>
            <person name="Oberbeckmann S."/>
            <person name="Bunk B."/>
            <person name="Jeske O."/>
            <person name="Meyerdierks A."/>
            <person name="Storesund J.E."/>
            <person name="Kallscheuer N."/>
            <person name="Luecker S."/>
            <person name="Lage O.M."/>
            <person name="Pohl T."/>
            <person name="Merkel B.J."/>
            <person name="Hornburger P."/>
            <person name="Mueller R.-W."/>
            <person name="Bruemmer F."/>
            <person name="Labrenz M."/>
            <person name="Spormann A.M."/>
            <person name="Op Den Camp H."/>
            <person name="Overmann J."/>
            <person name="Amann R."/>
            <person name="Jetten M.S.M."/>
            <person name="Mascher T."/>
            <person name="Medema M.H."/>
            <person name="Devos D.P."/>
            <person name="Kaster A.-K."/>
            <person name="Ovreas L."/>
            <person name="Rohde M."/>
            <person name="Galperin M.Y."/>
            <person name="Jogler C."/>
        </authorList>
    </citation>
    <scope>NUCLEOTIDE SEQUENCE [LARGE SCALE GENOMIC DNA]</scope>
    <source>
        <strain evidence="2 3">Poly41</strain>
    </source>
</reference>
<name>A0A5C6DTM9_9BACT</name>
<evidence type="ECO:0000313" key="3">
    <source>
        <dbReference type="Proteomes" id="UP000319143"/>
    </source>
</evidence>
<gene>
    <name evidence="2" type="ORF">Poly41_24090</name>
</gene>
<keyword evidence="1" id="KW-0472">Membrane</keyword>
<keyword evidence="3" id="KW-1185">Reference proteome</keyword>
<feature type="transmembrane region" description="Helical" evidence="1">
    <location>
        <begin position="122"/>
        <end position="141"/>
    </location>
</feature>
<dbReference type="AlphaFoldDB" id="A0A5C6DTM9"/>
<proteinExistence type="predicted"/>
<evidence type="ECO:0000313" key="2">
    <source>
        <dbReference type="EMBL" id="TWU39554.1"/>
    </source>
</evidence>
<feature type="transmembrane region" description="Helical" evidence="1">
    <location>
        <begin position="153"/>
        <end position="177"/>
    </location>
</feature>
<comment type="caution">
    <text evidence="2">The sequence shown here is derived from an EMBL/GenBank/DDBJ whole genome shotgun (WGS) entry which is preliminary data.</text>
</comment>
<protein>
    <submittedName>
        <fullName evidence="2">Uncharacterized protein</fullName>
    </submittedName>
</protein>
<dbReference type="Proteomes" id="UP000319143">
    <property type="component" value="Unassembled WGS sequence"/>
</dbReference>
<feature type="transmembrane region" description="Helical" evidence="1">
    <location>
        <begin position="63"/>
        <end position="83"/>
    </location>
</feature>
<keyword evidence="1" id="KW-1133">Transmembrane helix</keyword>
<keyword evidence="1" id="KW-0812">Transmembrane</keyword>
<feature type="transmembrane region" description="Helical" evidence="1">
    <location>
        <begin position="217"/>
        <end position="237"/>
    </location>
</feature>
<organism evidence="2 3">
    <name type="scientific">Novipirellula artificiosorum</name>
    <dbReference type="NCBI Taxonomy" id="2528016"/>
    <lineage>
        <taxon>Bacteria</taxon>
        <taxon>Pseudomonadati</taxon>
        <taxon>Planctomycetota</taxon>
        <taxon>Planctomycetia</taxon>
        <taxon>Pirellulales</taxon>
        <taxon>Pirellulaceae</taxon>
        <taxon>Novipirellula</taxon>
    </lineage>
</organism>
<evidence type="ECO:0000256" key="1">
    <source>
        <dbReference type="SAM" id="Phobius"/>
    </source>
</evidence>
<sequence length="491" mass="54103">MPVDLEPTTDLDPNNPTQALAETNVLANPMDQSRIRVDSQSRSGDRVADLFDESTRLLLRERLMIAMVIIATMMLVAQVMNFIMGTVSVASLTSRMTAAAALFGSATLLWRRPGITLSHLRRIEIVVIVVPLVEVMMMQYLETTRLIEIGKPYRFPALVAGSGSVVGLFIATYAMFIPSNWRRTAIVGFTYAIVATAMSAVQLATTNGLEGIEPPRFTTTFVLFATAVIATFAAHFVRSIRHDVESARQYGQYHLTTEIGRGGMGVVYRSDWNRQPTKPDSSNWGRVRVFAVDHCRVCDAALSDSTGFHDDRRLVHRSRRRSVAKEGACCLLSRGLCNTHANRSRTILGGSVRVGQENRGNRQLVRKGKRIMTFNTLLVEKTGEARVSAAVQRVTEGRLPTGNVTARRHHSDGLVGQHHLSIGGILPPESGPLNNMSAAGCHRYELSGAVLLGRRCSVSLALKRWSFTTFGDIFQTTHQPQRRQIACSKAS</sequence>
<accession>A0A5C6DTM9</accession>
<feature type="transmembrane region" description="Helical" evidence="1">
    <location>
        <begin position="184"/>
        <end position="205"/>
    </location>
</feature>
<feature type="transmembrane region" description="Helical" evidence="1">
    <location>
        <begin position="89"/>
        <end position="110"/>
    </location>
</feature>
<dbReference type="EMBL" id="SJPV01000003">
    <property type="protein sequence ID" value="TWU39554.1"/>
    <property type="molecule type" value="Genomic_DNA"/>
</dbReference>